<dbReference type="Gene3D" id="3.40.50.1820">
    <property type="entry name" value="alpha/beta hydrolase"/>
    <property type="match status" value="1"/>
</dbReference>
<keyword evidence="2" id="KW-0378">Hydrolase</keyword>
<sequence length="298" mass="32120">MHPAGLWRKFFRRPAKATGSSTRTMKILVIVATALGLAYCGYLGLLYAGQDAMVFPGRTADPAREQEIRRYYPRLEAFDVTAGDGTVLRGYCLPRTRAGRPAPAVLYYGGNAEEQTGFFLWSPNELRPYTVAGVDYRGYGHTGGKPSETALKADALAVFDALAAKIGPDTPIVVMGRSLGTGLAAYVAARRPVAGVILVTPYDSLAAVGQESHPFVPVRLLMKHPFDVVPDAAKVTAPTLMLVAGDDRLVPPAHAARLAAVWPGPKDVRTIDGATHGNIVDTPEYWRLVREFVGECLK</sequence>
<feature type="domain" description="AB hydrolase-1" evidence="1">
    <location>
        <begin position="128"/>
        <end position="222"/>
    </location>
</feature>
<name>I2PWT6_9BACT</name>
<evidence type="ECO:0000259" key="1">
    <source>
        <dbReference type="Pfam" id="PF00561"/>
    </source>
</evidence>
<dbReference type="HOGENOM" id="CLU_029375_2_1_7"/>
<dbReference type="GO" id="GO:0016787">
    <property type="term" value="F:hydrolase activity"/>
    <property type="evidence" value="ECO:0007669"/>
    <property type="project" value="UniProtKB-KW"/>
</dbReference>
<evidence type="ECO:0000313" key="2">
    <source>
        <dbReference type="EMBL" id="EIG51992.1"/>
    </source>
</evidence>
<reference evidence="2" key="1">
    <citation type="submission" date="2011-11" db="EMBL/GenBank/DDBJ databases">
        <title>Improved High-Quality Draft sequence of Desulfovibrio sp. U5L.</title>
        <authorList>
            <consortium name="US DOE Joint Genome Institute"/>
            <person name="Lucas S."/>
            <person name="Han J."/>
            <person name="Lapidus A."/>
            <person name="Cheng J.-F."/>
            <person name="Goodwin L."/>
            <person name="Pitluck S."/>
            <person name="Peters L."/>
            <person name="Ovchinnikova G."/>
            <person name="Held B."/>
            <person name="Detter J.C."/>
            <person name="Han C."/>
            <person name="Tapia R."/>
            <person name="Land M."/>
            <person name="Hauser L."/>
            <person name="Kyrpides N."/>
            <person name="Ivanova N."/>
            <person name="Pagani I."/>
            <person name="Gabster J."/>
            <person name="Walker C."/>
            <person name="Stolyar S."/>
            <person name="Stahl D."/>
            <person name="Arkin A."/>
            <person name="Dehal P."/>
            <person name="Hazen T."/>
            <person name="Woyke T."/>
        </authorList>
    </citation>
    <scope>NUCLEOTIDE SEQUENCE [LARGE SCALE GENOMIC DNA]</scope>
    <source>
        <strain evidence="2">U5L</strain>
    </source>
</reference>
<accession>I2PWT6</accession>
<dbReference type="AlphaFoldDB" id="I2PWT6"/>
<dbReference type="Pfam" id="PF00561">
    <property type="entry name" value="Abhydrolase_1"/>
    <property type="match status" value="1"/>
</dbReference>
<dbReference type="InterPro" id="IPR029058">
    <property type="entry name" value="AB_hydrolase_fold"/>
</dbReference>
<dbReference type="eggNOG" id="COG1073">
    <property type="taxonomic scope" value="Bacteria"/>
</dbReference>
<protein>
    <submittedName>
        <fullName evidence="2">Alpha/beta hydrolase family protein</fullName>
    </submittedName>
</protein>
<dbReference type="InterPro" id="IPR000073">
    <property type="entry name" value="AB_hydrolase_1"/>
</dbReference>
<dbReference type="SUPFAM" id="SSF53474">
    <property type="entry name" value="alpha/beta-Hydrolases"/>
    <property type="match status" value="1"/>
</dbReference>
<gene>
    <name evidence="2" type="ORF">DesU5LDRAFT_0276</name>
</gene>
<dbReference type="STRING" id="596152.DesU5LDRAFT_0276"/>
<proteinExistence type="predicted"/>
<dbReference type="PANTHER" id="PTHR12277">
    <property type="entry name" value="ALPHA/BETA HYDROLASE DOMAIN-CONTAINING PROTEIN"/>
    <property type="match status" value="1"/>
</dbReference>
<organism evidence="2">
    <name type="scientific">Desulfovibrio sp. U5L</name>
    <dbReference type="NCBI Taxonomy" id="596152"/>
    <lineage>
        <taxon>Bacteria</taxon>
        <taxon>Pseudomonadati</taxon>
        <taxon>Thermodesulfobacteriota</taxon>
        <taxon>Desulfovibrionia</taxon>
        <taxon>Desulfovibrionales</taxon>
        <taxon>Desulfovibrionaceae</taxon>
        <taxon>Desulfovibrio</taxon>
    </lineage>
</organism>
<dbReference type="EMBL" id="JH600068">
    <property type="protein sequence ID" value="EIG51992.1"/>
    <property type="molecule type" value="Genomic_DNA"/>
</dbReference>